<evidence type="ECO:0000256" key="2">
    <source>
        <dbReference type="ARBA" id="ARBA00022679"/>
    </source>
</evidence>
<accession>A0ABX2A756</accession>
<organism evidence="4 5">
    <name type="scientific">Isoptericola halotolerans</name>
    <dbReference type="NCBI Taxonomy" id="300560"/>
    <lineage>
        <taxon>Bacteria</taxon>
        <taxon>Bacillati</taxon>
        <taxon>Actinomycetota</taxon>
        <taxon>Actinomycetes</taxon>
        <taxon>Micrococcales</taxon>
        <taxon>Promicromonosporaceae</taxon>
        <taxon>Isoptericola</taxon>
    </lineage>
</organism>
<keyword evidence="2" id="KW-0808">Transferase</keyword>
<protein>
    <submittedName>
        <fullName evidence="4">Glycosyltransferase involved in cell wall biosynthesis</fullName>
    </submittedName>
</protein>
<dbReference type="InterPro" id="IPR028098">
    <property type="entry name" value="Glyco_trans_4-like_N"/>
</dbReference>
<dbReference type="PANTHER" id="PTHR12526">
    <property type="entry name" value="GLYCOSYLTRANSFERASE"/>
    <property type="match status" value="1"/>
</dbReference>
<comment type="caution">
    <text evidence="4">The sequence shown here is derived from an EMBL/GenBank/DDBJ whole genome shotgun (WGS) entry which is preliminary data.</text>
</comment>
<keyword evidence="5" id="KW-1185">Reference proteome</keyword>
<feature type="domain" description="Glycosyltransferase subfamily 4-like N-terminal" evidence="3">
    <location>
        <begin position="40"/>
        <end position="181"/>
    </location>
</feature>
<evidence type="ECO:0000256" key="1">
    <source>
        <dbReference type="ARBA" id="ARBA00022676"/>
    </source>
</evidence>
<evidence type="ECO:0000259" key="3">
    <source>
        <dbReference type="Pfam" id="PF13439"/>
    </source>
</evidence>
<keyword evidence="1" id="KW-0328">Glycosyltransferase</keyword>
<evidence type="ECO:0000313" key="4">
    <source>
        <dbReference type="EMBL" id="NOV97441.1"/>
    </source>
</evidence>
<gene>
    <name evidence="4" type="ORF">HDG69_002016</name>
</gene>
<dbReference type="Proteomes" id="UP000757540">
    <property type="component" value="Unassembled WGS sequence"/>
</dbReference>
<dbReference type="Pfam" id="PF13439">
    <property type="entry name" value="Glyco_transf_4"/>
    <property type="match status" value="1"/>
</dbReference>
<dbReference type="Gene3D" id="3.40.50.2000">
    <property type="entry name" value="Glycogen Phosphorylase B"/>
    <property type="match status" value="2"/>
</dbReference>
<dbReference type="Pfam" id="PF13692">
    <property type="entry name" value="Glyco_trans_1_4"/>
    <property type="match status" value="1"/>
</dbReference>
<dbReference type="PANTHER" id="PTHR12526:SF636">
    <property type="entry name" value="BLL3647 PROTEIN"/>
    <property type="match status" value="1"/>
</dbReference>
<dbReference type="CDD" id="cd03801">
    <property type="entry name" value="GT4_PimA-like"/>
    <property type="match status" value="1"/>
</dbReference>
<evidence type="ECO:0000313" key="5">
    <source>
        <dbReference type="Proteomes" id="UP000757540"/>
    </source>
</evidence>
<dbReference type="EMBL" id="JABEZU010000002">
    <property type="protein sequence ID" value="NOV97441.1"/>
    <property type="molecule type" value="Genomic_DNA"/>
</dbReference>
<name>A0ABX2A756_9MICO</name>
<proteinExistence type="predicted"/>
<sequence length="379" mass="40136">MSRYVHVLTPGDHYSPRTGSAVPTVVHGLNAATASPPAVVVARGTYADRYDDAEAIEYTPAPGPGRWERRLDAVRAPLGLPRAARRTWAAALAGQDSWEPATVVLHNAPQAVALVHAQHQPVLYAHNDLLRTYTRREAGRALGEVSAIVCVSDHLAERTTARLPHSLRERVHVVRNGVDTDLFRPGPGFPDRVQELRIVFVGRTIPDKGPAVLLDAVETLDRDDVHVTVVGSAGFSATDPLTPYERRLRATAGRLGGRATVRPFVPRTEVPGLLASADVVVVPSVWPDPCPLTVLEGMAAGAALVASDVGGIPETVADAGTLVAPGDTAALASALGHLADDPVALATARRKARSHAEARDWSVVASELAAVLEPARRTP</sequence>
<dbReference type="SUPFAM" id="SSF53756">
    <property type="entry name" value="UDP-Glycosyltransferase/glycogen phosphorylase"/>
    <property type="match status" value="1"/>
</dbReference>
<dbReference type="RefSeq" id="WP_171783653.1">
    <property type="nucleotide sequence ID" value="NZ_BAAAML010000006.1"/>
</dbReference>
<reference evidence="4 5" key="1">
    <citation type="submission" date="2020-05" db="EMBL/GenBank/DDBJ databases">
        <title>Genomic Encyclopedia of Type Strains, Phase III (KMG-III): the genomes of soil and plant-associated and newly described type strains.</title>
        <authorList>
            <person name="Whitman W."/>
        </authorList>
    </citation>
    <scope>NUCLEOTIDE SEQUENCE [LARGE SCALE GENOMIC DNA]</scope>
    <source>
        <strain evidence="4 5">KCTC 19046</strain>
    </source>
</reference>